<dbReference type="Gramene" id="OIT22812">
    <property type="protein sequence ID" value="OIT22812"/>
    <property type="gene ID" value="A4A49_54494"/>
</dbReference>
<protein>
    <recommendedName>
        <fullName evidence="1">RNase H type-1 domain-containing protein</fullName>
    </recommendedName>
</protein>
<dbReference type="InterPro" id="IPR012337">
    <property type="entry name" value="RNaseH-like_sf"/>
</dbReference>
<dbReference type="InterPro" id="IPR002156">
    <property type="entry name" value="RNaseH_domain"/>
</dbReference>
<dbReference type="CDD" id="cd06222">
    <property type="entry name" value="RNase_H_like"/>
    <property type="match status" value="1"/>
</dbReference>
<dbReference type="GO" id="GO:0004523">
    <property type="term" value="F:RNA-DNA hybrid ribonuclease activity"/>
    <property type="evidence" value="ECO:0007669"/>
    <property type="project" value="InterPro"/>
</dbReference>
<dbReference type="EMBL" id="MJEQ01003475">
    <property type="protein sequence ID" value="OIT22812.1"/>
    <property type="molecule type" value="Genomic_DNA"/>
</dbReference>
<evidence type="ECO:0000259" key="1">
    <source>
        <dbReference type="Pfam" id="PF13456"/>
    </source>
</evidence>
<dbReference type="SUPFAM" id="SSF53098">
    <property type="entry name" value="Ribonuclease H-like"/>
    <property type="match status" value="1"/>
</dbReference>
<reference evidence="2" key="1">
    <citation type="submission" date="2016-11" db="EMBL/GenBank/DDBJ databases">
        <title>The genome of Nicotiana attenuata.</title>
        <authorList>
            <person name="Xu S."/>
            <person name="Brockmoeller T."/>
            <person name="Gaquerel E."/>
            <person name="Navarro A."/>
            <person name="Kuhl H."/>
            <person name="Gase K."/>
            <person name="Ling Z."/>
            <person name="Zhou W."/>
            <person name="Kreitzer C."/>
            <person name="Stanke M."/>
            <person name="Tang H."/>
            <person name="Lyons E."/>
            <person name="Pandey P."/>
            <person name="Pandey S.P."/>
            <person name="Timmermann B."/>
            <person name="Baldwin I.T."/>
        </authorList>
    </citation>
    <scope>NUCLEOTIDE SEQUENCE [LARGE SCALE GENOMIC DNA]</scope>
    <source>
        <strain evidence="2">UT</strain>
    </source>
</reference>
<dbReference type="AlphaFoldDB" id="A0A1J6K2F2"/>
<dbReference type="PANTHER" id="PTHR47723:SF19">
    <property type="entry name" value="POLYNUCLEOTIDYL TRANSFERASE, RIBONUCLEASE H-LIKE SUPERFAMILY PROTEIN"/>
    <property type="match status" value="1"/>
</dbReference>
<evidence type="ECO:0000313" key="3">
    <source>
        <dbReference type="Proteomes" id="UP000187609"/>
    </source>
</evidence>
<dbReference type="Proteomes" id="UP000187609">
    <property type="component" value="Unassembled WGS sequence"/>
</dbReference>
<dbReference type="PANTHER" id="PTHR47723">
    <property type="entry name" value="OS05G0353850 PROTEIN"/>
    <property type="match status" value="1"/>
</dbReference>
<sequence length="132" mass="14613">MICILIYVQFPSLPIFTEWKYLVHAVKKCKPLLKVIPIKWIKPSDGSLKLNTNGCGKRNPRLAGGGGCLRNQYGDLIMANSTFFGSYINDMADARAILVGLIWCIDNGYKEVEIESDPLIIINAINNQAGTP</sequence>
<name>A0A1J6K2F2_NICAT</name>
<evidence type="ECO:0000313" key="2">
    <source>
        <dbReference type="EMBL" id="OIT22812.1"/>
    </source>
</evidence>
<accession>A0A1J6K2F2</accession>
<dbReference type="STRING" id="49451.A0A1J6K2F2"/>
<comment type="caution">
    <text evidence="2">The sequence shown here is derived from an EMBL/GenBank/DDBJ whole genome shotgun (WGS) entry which is preliminary data.</text>
</comment>
<dbReference type="InterPro" id="IPR044730">
    <property type="entry name" value="RNase_H-like_dom_plant"/>
</dbReference>
<dbReference type="GO" id="GO:0003676">
    <property type="term" value="F:nucleic acid binding"/>
    <property type="evidence" value="ECO:0007669"/>
    <property type="project" value="InterPro"/>
</dbReference>
<dbReference type="InterPro" id="IPR036397">
    <property type="entry name" value="RNaseH_sf"/>
</dbReference>
<keyword evidence="3" id="KW-1185">Reference proteome</keyword>
<feature type="domain" description="RNase H type-1" evidence="1">
    <location>
        <begin position="51"/>
        <end position="128"/>
    </location>
</feature>
<proteinExistence type="predicted"/>
<dbReference type="Pfam" id="PF13456">
    <property type="entry name" value="RVT_3"/>
    <property type="match status" value="1"/>
</dbReference>
<dbReference type="Gene3D" id="3.30.420.10">
    <property type="entry name" value="Ribonuclease H-like superfamily/Ribonuclease H"/>
    <property type="match status" value="1"/>
</dbReference>
<dbReference type="InterPro" id="IPR053151">
    <property type="entry name" value="RNase_H-like"/>
</dbReference>
<organism evidence="2 3">
    <name type="scientific">Nicotiana attenuata</name>
    <name type="common">Coyote tobacco</name>
    <dbReference type="NCBI Taxonomy" id="49451"/>
    <lineage>
        <taxon>Eukaryota</taxon>
        <taxon>Viridiplantae</taxon>
        <taxon>Streptophyta</taxon>
        <taxon>Embryophyta</taxon>
        <taxon>Tracheophyta</taxon>
        <taxon>Spermatophyta</taxon>
        <taxon>Magnoliopsida</taxon>
        <taxon>eudicotyledons</taxon>
        <taxon>Gunneridae</taxon>
        <taxon>Pentapetalae</taxon>
        <taxon>asterids</taxon>
        <taxon>lamiids</taxon>
        <taxon>Solanales</taxon>
        <taxon>Solanaceae</taxon>
        <taxon>Nicotianoideae</taxon>
        <taxon>Nicotianeae</taxon>
        <taxon>Nicotiana</taxon>
    </lineage>
</organism>
<dbReference type="OMA" id="NDMADAR"/>
<gene>
    <name evidence="2" type="ORF">A4A49_54494</name>
</gene>